<protein>
    <submittedName>
        <fullName evidence="2">Type II secretion system protein N</fullName>
    </submittedName>
</protein>
<evidence type="ECO:0000313" key="2">
    <source>
        <dbReference type="EMBL" id="SDZ81484.1"/>
    </source>
</evidence>
<dbReference type="AlphaFoldDB" id="A0A1H3W4Y7"/>
<dbReference type="RefSeq" id="WP_092344296.1">
    <property type="nucleotide sequence ID" value="NZ_FNQN01000001.1"/>
</dbReference>
<dbReference type="STRING" id="37625.SAMN05660420_00445"/>
<dbReference type="Proteomes" id="UP000199409">
    <property type="component" value="Unassembled WGS sequence"/>
</dbReference>
<dbReference type="NCBIfam" id="TIGR04411">
    <property type="entry name" value="T2SS_GspN_Lepto"/>
    <property type="match status" value="1"/>
</dbReference>
<evidence type="ECO:0000313" key="3">
    <source>
        <dbReference type="Proteomes" id="UP000199409"/>
    </source>
</evidence>
<dbReference type="EMBL" id="FNQN01000001">
    <property type="protein sequence ID" value="SDZ81484.1"/>
    <property type="molecule type" value="Genomic_DNA"/>
</dbReference>
<reference evidence="2 3" key="1">
    <citation type="submission" date="2016-10" db="EMBL/GenBank/DDBJ databases">
        <authorList>
            <person name="de Groot N.N."/>
        </authorList>
    </citation>
    <scope>NUCLEOTIDE SEQUENCE [LARGE SCALE GENOMIC DNA]</scope>
    <source>
        <strain evidence="2 3">DSM 7343</strain>
    </source>
</reference>
<keyword evidence="1" id="KW-1133">Transmembrane helix</keyword>
<sequence length="287" mass="31334">MNLISGWQRLAGNRRLFTLCLLLFIVSTLLSTWIFLPVDALQRRLLQEVSQQTGLEIQGRNASMLFPPGLGLDLSIYSTTPGLNDLELTDLQVTPVWHSLFTADKRLNLTAILATGHIVVDVAQSGTIDSKFNDIALAPLQKADLPYRLSGKITGQLTGENLSENMEGRGDFSFYVVDTQIAGLEKIGLPASVFAGVLRLEGRFDQRRFSLEKVVLKEGSLDLSGGGNVLVGETAEQTRLNLNVRLHPTATTPDSLLELMSLTGMQPTVDGSYLLRIGGTLAKPMIR</sequence>
<feature type="transmembrane region" description="Helical" evidence="1">
    <location>
        <begin position="16"/>
        <end position="36"/>
    </location>
</feature>
<dbReference type="InterPro" id="IPR030925">
    <property type="entry name" value="T2SS_GspN_Lepto"/>
</dbReference>
<name>A0A1H3W4Y7_9BACT</name>
<keyword evidence="1" id="KW-0812">Transmembrane</keyword>
<organism evidence="2 3">
    <name type="scientific">Desulfuromusa kysingii</name>
    <dbReference type="NCBI Taxonomy" id="37625"/>
    <lineage>
        <taxon>Bacteria</taxon>
        <taxon>Pseudomonadati</taxon>
        <taxon>Thermodesulfobacteriota</taxon>
        <taxon>Desulfuromonadia</taxon>
        <taxon>Desulfuromonadales</taxon>
        <taxon>Geopsychrobacteraceae</taxon>
        <taxon>Desulfuromusa</taxon>
    </lineage>
</organism>
<keyword evidence="1" id="KW-0472">Membrane</keyword>
<accession>A0A1H3W4Y7</accession>
<gene>
    <name evidence="2" type="ORF">SAMN05660420_00445</name>
</gene>
<dbReference type="OrthoDB" id="5405510at2"/>
<keyword evidence="3" id="KW-1185">Reference proteome</keyword>
<evidence type="ECO:0000256" key="1">
    <source>
        <dbReference type="SAM" id="Phobius"/>
    </source>
</evidence>
<proteinExistence type="predicted"/>